<feature type="region of interest" description="Disordered" evidence="1">
    <location>
        <begin position="1"/>
        <end position="40"/>
    </location>
</feature>
<dbReference type="InterPro" id="IPR046291">
    <property type="entry name" value="DUF6328"/>
</dbReference>
<keyword evidence="2" id="KW-1133">Transmembrane helix</keyword>
<evidence type="ECO:0000256" key="2">
    <source>
        <dbReference type="SAM" id="Phobius"/>
    </source>
</evidence>
<feature type="transmembrane region" description="Helical" evidence="2">
    <location>
        <begin position="159"/>
        <end position="181"/>
    </location>
</feature>
<evidence type="ECO:0000313" key="4">
    <source>
        <dbReference type="Proteomes" id="UP001598448"/>
    </source>
</evidence>
<comment type="caution">
    <text evidence="3">The sequence shown here is derived from an EMBL/GenBank/DDBJ whole genome shotgun (WGS) entry which is preliminary data.</text>
</comment>
<dbReference type="Pfam" id="PF19853">
    <property type="entry name" value="DUF6328"/>
    <property type="match status" value="1"/>
</dbReference>
<proteinExistence type="predicted"/>
<reference evidence="3 4" key="1">
    <citation type="submission" date="2024-09" db="EMBL/GenBank/DDBJ databases">
        <title>The Natural Products Discovery Center: Release of the First 8490 Sequenced Strains for Exploring Actinobacteria Biosynthetic Diversity.</title>
        <authorList>
            <person name="Kalkreuter E."/>
            <person name="Kautsar S.A."/>
            <person name="Yang D."/>
            <person name="Bader C.D."/>
            <person name="Teijaro C.N."/>
            <person name="Fluegel L."/>
            <person name="Davis C.M."/>
            <person name="Simpson J.R."/>
            <person name="Lauterbach L."/>
            <person name="Steele A.D."/>
            <person name="Gui C."/>
            <person name="Meng S."/>
            <person name="Li G."/>
            <person name="Viehrig K."/>
            <person name="Ye F."/>
            <person name="Su P."/>
            <person name="Kiefer A.F."/>
            <person name="Nichols A."/>
            <person name="Cepeda A.J."/>
            <person name="Yan W."/>
            <person name="Fan B."/>
            <person name="Jiang Y."/>
            <person name="Adhikari A."/>
            <person name="Zheng C.-J."/>
            <person name="Schuster L."/>
            <person name="Cowan T.M."/>
            <person name="Smanski M.J."/>
            <person name="Chevrette M.G."/>
            <person name="De Carvalho L.P.S."/>
            <person name="Shen B."/>
        </authorList>
    </citation>
    <scope>NUCLEOTIDE SEQUENCE [LARGE SCALE GENOMIC DNA]</scope>
    <source>
        <strain evidence="3 4">NPDC058348</strain>
    </source>
</reference>
<keyword evidence="4" id="KW-1185">Reference proteome</keyword>
<evidence type="ECO:0000256" key="1">
    <source>
        <dbReference type="SAM" id="MobiDB-lite"/>
    </source>
</evidence>
<feature type="transmembrane region" description="Helical" evidence="2">
    <location>
        <begin position="130"/>
        <end position="153"/>
    </location>
</feature>
<protein>
    <submittedName>
        <fullName evidence="3">DUF6328 family protein</fullName>
    </submittedName>
</protein>
<keyword evidence="2" id="KW-0472">Membrane</keyword>
<dbReference type="EMBL" id="JBHXIJ010000009">
    <property type="protein sequence ID" value="MFD5097961.1"/>
    <property type="molecule type" value="Genomic_DNA"/>
</dbReference>
<feature type="transmembrane region" description="Helical" evidence="2">
    <location>
        <begin position="89"/>
        <end position="110"/>
    </location>
</feature>
<organism evidence="3 4">
    <name type="scientific">Streptomyces albidochromogenes</name>
    <dbReference type="NCBI Taxonomy" id="329524"/>
    <lineage>
        <taxon>Bacteria</taxon>
        <taxon>Bacillati</taxon>
        <taxon>Actinomycetota</taxon>
        <taxon>Actinomycetes</taxon>
        <taxon>Kitasatosporales</taxon>
        <taxon>Streptomycetaceae</taxon>
        <taxon>Streptomyces</taxon>
    </lineage>
</organism>
<feature type="compositionally biased region" description="Gly residues" evidence="1">
    <location>
        <begin position="1"/>
        <end position="21"/>
    </location>
</feature>
<dbReference type="RefSeq" id="WP_386708087.1">
    <property type="nucleotide sequence ID" value="NZ_JBHXIJ010000009.1"/>
</dbReference>
<sequence length="189" mass="20022">MTGGPGGAGGPGGSGAVGGSGAQDAAHGQPGTLRRGRHETEDERADRLWAELLQELRVAQTGVQILFGFLLTVVFQPRFTELSPTDKDIYVVTVVLGAATVGALVGPVSLHRLVTGRRIKPQTVTWASRLTVVGLVLLLCTMASALLLILRAVLHDTTALWLVGGLVLWFVLCWFVLPAWARHASAGRN</sequence>
<dbReference type="Proteomes" id="UP001598448">
    <property type="component" value="Unassembled WGS sequence"/>
</dbReference>
<gene>
    <name evidence="3" type="ORF">ACFWJN_03100</name>
</gene>
<keyword evidence="2" id="KW-0812">Transmembrane</keyword>
<accession>A0ABW6FGS6</accession>
<evidence type="ECO:0000313" key="3">
    <source>
        <dbReference type="EMBL" id="MFD5097961.1"/>
    </source>
</evidence>
<name>A0ABW6FGS6_9ACTN</name>